<evidence type="ECO:0000259" key="3">
    <source>
        <dbReference type="Pfam" id="PF02719"/>
    </source>
</evidence>
<dbReference type="Gene3D" id="3.40.50.720">
    <property type="entry name" value="NAD(P)-binding Rossmann-like Domain"/>
    <property type="match status" value="2"/>
</dbReference>
<keyword evidence="2" id="KW-0812">Transmembrane</keyword>
<dbReference type="CDD" id="cd05237">
    <property type="entry name" value="UDP_invert_4-6DH_SDR_e"/>
    <property type="match status" value="1"/>
</dbReference>
<evidence type="ECO:0000313" key="5">
    <source>
        <dbReference type="Proteomes" id="UP000078070"/>
    </source>
</evidence>
<dbReference type="EMBL" id="CP015839">
    <property type="protein sequence ID" value="ANG61798.1"/>
    <property type="molecule type" value="Genomic_DNA"/>
</dbReference>
<dbReference type="Pfam" id="PF13727">
    <property type="entry name" value="CoA_binding_3"/>
    <property type="match status" value="1"/>
</dbReference>
<keyword evidence="2" id="KW-0472">Membrane</keyword>
<dbReference type="Proteomes" id="UP000078070">
    <property type="component" value="Chromosome"/>
</dbReference>
<feature type="transmembrane region" description="Helical" evidence="2">
    <location>
        <begin position="114"/>
        <end position="134"/>
    </location>
</feature>
<dbReference type="AlphaFoldDB" id="A0A1A9EVV9"/>
<dbReference type="InterPro" id="IPR003869">
    <property type="entry name" value="Polysac_CapD-like"/>
</dbReference>
<dbReference type="RefSeq" id="WP_067378682.1">
    <property type="nucleotide sequence ID" value="NZ_CP015839.1"/>
</dbReference>
<feature type="transmembrane region" description="Helical" evidence="2">
    <location>
        <begin position="79"/>
        <end position="102"/>
    </location>
</feature>
<keyword evidence="2" id="KW-1133">Transmembrane helix</keyword>
<gene>
    <name evidence="4" type="ORF">A8C75_04430</name>
</gene>
<dbReference type="STRING" id="1821621.A8C75_04430"/>
<feature type="transmembrane region" description="Helical" evidence="2">
    <location>
        <begin position="15"/>
        <end position="36"/>
    </location>
</feature>
<keyword evidence="5" id="KW-1185">Reference proteome</keyword>
<dbReference type="SUPFAM" id="SSF53335">
    <property type="entry name" value="S-adenosyl-L-methionine-dependent methyltransferases"/>
    <property type="match status" value="1"/>
</dbReference>
<dbReference type="InterPro" id="IPR036291">
    <property type="entry name" value="NAD(P)-bd_dom_sf"/>
</dbReference>
<sequence length="636" mass="69529">MLNEVLSLSRNQKRLVFLIFDVLALVITCWLSFALRYGEWDAMGFAHWPAYLIAPVVALPVFVRLGLYRAVTRYIGPRALWTVVKAVSLFVLVWAAVTYLIGFDMRVPRSVLPIYWFIALVVIGGSRLLARWLLLQQFPGGLHRIATTDRVIIYGAGSAGRQLATALESSSELSAVAFVDDNRALAGLEVHGLVIYPPEQLERLIDRFEVAEVLLAMPSAGRTRRRELLTLLETLPVKVLTLPGLSDIASGKVALSDIREIEIADVLGREEVSPYPHLMAANIRDQVVMVTGAGGSIGSELCRQILTQQPKRLVLLDSSEYGLYQIEQELTPLCLASGVELAGVLGSVTEQPLLERTLSHYRVATLYHAAAYKHVPIVERNMVVGVRNNLLGTRAVALAAQATGVRNFVLISSDKAVRPTNVMGATKRCAELVLQALAAEPGHQTRFAIVRFGNVLGSSGSVIPLFRQQIVAGGPLTVTHPEMTRYFMTIPEAAALVIQAGAMAQSGDVFVLDMGAPVKIREMAEQMIRLAGFSVNDEDCPGGDIGIEYTGLRDGEKLYEELLIGDDVAGTPHPMIMKANEEKLSQAQLAPVLQQIEACCDTYDCAGIRALLLRHVSGYQPQHEIRDALHLPAQLH</sequence>
<reference evidence="4 5" key="2">
    <citation type="journal article" date="2018" name="Int. J. Syst. Evol. Microbiol.">
        <title>Marinobacterium aestuarii sp. nov., a benzene-degrading marine bacterium isolated from estuary sediment.</title>
        <authorList>
            <person name="Bae S.S."/>
            <person name="Jung J."/>
            <person name="Chung D."/>
            <person name="Baek K."/>
        </authorList>
    </citation>
    <scope>NUCLEOTIDE SEQUENCE [LARGE SCALE GENOMIC DNA]</scope>
    <source>
        <strain evidence="4 5">ST58-10</strain>
    </source>
</reference>
<dbReference type="PANTHER" id="PTHR43318:SF1">
    <property type="entry name" value="POLYSACCHARIDE BIOSYNTHESIS PROTEIN EPSC-RELATED"/>
    <property type="match status" value="1"/>
</dbReference>
<feature type="domain" description="Polysaccharide biosynthesis protein CapD-like" evidence="3">
    <location>
        <begin position="288"/>
        <end position="580"/>
    </location>
</feature>
<name>A0A1A9EVV9_9GAMM</name>
<dbReference type="SUPFAM" id="SSF51735">
    <property type="entry name" value="NAD(P)-binding Rossmann-fold domains"/>
    <property type="match status" value="1"/>
</dbReference>
<dbReference type="PANTHER" id="PTHR43318">
    <property type="entry name" value="UDP-N-ACETYLGLUCOSAMINE 4,6-DEHYDRATASE"/>
    <property type="match status" value="1"/>
</dbReference>
<proteinExistence type="inferred from homology"/>
<evidence type="ECO:0000256" key="1">
    <source>
        <dbReference type="ARBA" id="ARBA00007430"/>
    </source>
</evidence>
<evidence type="ECO:0000256" key="2">
    <source>
        <dbReference type="SAM" id="Phobius"/>
    </source>
</evidence>
<protein>
    <submittedName>
        <fullName evidence="4">Capsular biosynthesis protein</fullName>
    </submittedName>
</protein>
<evidence type="ECO:0000313" key="4">
    <source>
        <dbReference type="EMBL" id="ANG61798.1"/>
    </source>
</evidence>
<dbReference type="InterPro" id="IPR029063">
    <property type="entry name" value="SAM-dependent_MTases_sf"/>
</dbReference>
<organism evidence="4 5">
    <name type="scientific">Marinobacterium aestuarii</name>
    <dbReference type="NCBI Taxonomy" id="1821621"/>
    <lineage>
        <taxon>Bacteria</taxon>
        <taxon>Pseudomonadati</taxon>
        <taxon>Pseudomonadota</taxon>
        <taxon>Gammaproteobacteria</taxon>
        <taxon>Oceanospirillales</taxon>
        <taxon>Oceanospirillaceae</taxon>
        <taxon>Marinobacterium</taxon>
    </lineage>
</organism>
<feature type="transmembrane region" description="Helical" evidence="2">
    <location>
        <begin position="48"/>
        <end position="67"/>
    </location>
</feature>
<dbReference type="OrthoDB" id="9803111at2"/>
<dbReference type="Pfam" id="PF02719">
    <property type="entry name" value="Polysacc_synt_2"/>
    <property type="match status" value="1"/>
</dbReference>
<comment type="similarity">
    <text evidence="1">Belongs to the polysaccharide synthase family.</text>
</comment>
<accession>A0A1A9EVV9</accession>
<dbReference type="KEGG" id="mars:A8C75_04430"/>
<reference evidence="5" key="1">
    <citation type="submission" date="2016-05" db="EMBL/GenBank/DDBJ databases">
        <authorList>
            <person name="Baek K."/>
            <person name="Yang S.-J."/>
        </authorList>
    </citation>
    <scope>NUCLEOTIDE SEQUENCE [LARGE SCALE GENOMIC DNA]</scope>
    <source>
        <strain evidence="5">ST58-10</strain>
    </source>
</reference>
<dbReference type="InterPro" id="IPR051203">
    <property type="entry name" value="Polysaccharide_Synthase-Rel"/>
</dbReference>